<dbReference type="AlphaFoldDB" id="C8PFN8"/>
<dbReference type="Proteomes" id="UP000005709">
    <property type="component" value="Unassembled WGS sequence"/>
</dbReference>
<organism evidence="1 2">
    <name type="scientific">Campylobacter gracilis RM3268</name>
    <dbReference type="NCBI Taxonomy" id="553220"/>
    <lineage>
        <taxon>Bacteria</taxon>
        <taxon>Pseudomonadati</taxon>
        <taxon>Campylobacterota</taxon>
        <taxon>Epsilonproteobacteria</taxon>
        <taxon>Campylobacterales</taxon>
        <taxon>Campylobacteraceae</taxon>
        <taxon>Campylobacter</taxon>
    </lineage>
</organism>
<sequence>MDLRGCARVADAKDGACGAKISMRRPLNSKLCIAKPLKVIKI</sequence>
<evidence type="ECO:0000313" key="2">
    <source>
        <dbReference type="Proteomes" id="UP000005709"/>
    </source>
</evidence>
<keyword evidence="2" id="KW-1185">Reference proteome</keyword>
<protein>
    <submittedName>
        <fullName evidence="1">Uncharacterized protein</fullName>
    </submittedName>
</protein>
<reference evidence="1 2" key="1">
    <citation type="submission" date="2009-07" db="EMBL/GenBank/DDBJ databases">
        <authorList>
            <person name="Madupu R."/>
            <person name="Sebastian Y."/>
            <person name="Durkin A.S."/>
            <person name="Torralba M."/>
            <person name="Methe B."/>
            <person name="Sutton G.G."/>
            <person name="Strausberg R.L."/>
            <person name="Nelson K.E."/>
        </authorList>
    </citation>
    <scope>NUCLEOTIDE SEQUENCE [LARGE SCALE GENOMIC DNA]</scope>
    <source>
        <strain evidence="1 2">RM3268</strain>
    </source>
</reference>
<evidence type="ECO:0000313" key="1">
    <source>
        <dbReference type="EMBL" id="EEV18350.1"/>
    </source>
</evidence>
<comment type="caution">
    <text evidence="1">The sequence shown here is derived from an EMBL/GenBank/DDBJ whole genome shotgun (WGS) entry which is preliminary data.</text>
</comment>
<dbReference type="EMBL" id="ACYG01000017">
    <property type="protein sequence ID" value="EEV18350.1"/>
    <property type="molecule type" value="Genomic_DNA"/>
</dbReference>
<accession>C8PFN8</accession>
<gene>
    <name evidence="1" type="ORF">CAMGR0001_0681</name>
</gene>
<name>C8PFN8_9BACT</name>
<proteinExistence type="predicted"/>